<organism evidence="1 2">
    <name type="scientific">Puccinia sorghi</name>
    <dbReference type="NCBI Taxonomy" id="27349"/>
    <lineage>
        <taxon>Eukaryota</taxon>
        <taxon>Fungi</taxon>
        <taxon>Dikarya</taxon>
        <taxon>Basidiomycota</taxon>
        <taxon>Pucciniomycotina</taxon>
        <taxon>Pucciniomycetes</taxon>
        <taxon>Pucciniales</taxon>
        <taxon>Pucciniaceae</taxon>
        <taxon>Puccinia</taxon>
    </lineage>
</organism>
<dbReference type="EMBL" id="LAVV01009657">
    <property type="protein sequence ID" value="KNZ50216.1"/>
    <property type="molecule type" value="Genomic_DNA"/>
</dbReference>
<protein>
    <submittedName>
        <fullName evidence="1">Uncharacterized protein</fullName>
    </submittedName>
</protein>
<dbReference type="OrthoDB" id="2506708at2759"/>
<name>A0A0L6UNV8_9BASI</name>
<dbReference type="VEuPathDB" id="FungiDB:VP01_453g8"/>
<evidence type="ECO:0000313" key="2">
    <source>
        <dbReference type="Proteomes" id="UP000037035"/>
    </source>
</evidence>
<proteinExistence type="predicted"/>
<comment type="caution">
    <text evidence="1">The sequence shown here is derived from an EMBL/GenBank/DDBJ whole genome shotgun (WGS) entry which is preliminary data.</text>
</comment>
<keyword evidence="2" id="KW-1185">Reference proteome</keyword>
<gene>
    <name evidence="1" type="ORF">VP01_453g8</name>
</gene>
<evidence type="ECO:0000313" key="1">
    <source>
        <dbReference type="EMBL" id="KNZ50216.1"/>
    </source>
</evidence>
<accession>A0A0L6UNV8</accession>
<sequence length="334" mass="36619">MPSQGHQGTNGSKFDNGFAPLALVPEQNIIIADIDHDALQAIFGLSDAKLELAKQVLHQSNIFASMVYGMLLLKPGGTAVKLHLQRLNKSVDILDFIFRKMLEAKLVAYSCQNNADGSPEPLALINLTQAHVSSLLIEIKKQHFPAGFSQGNIHAQWSVLGMVWSLLKHDQVTLCNLLLKNFADTSLGRIRGAAPCLEVLYNKVHHFCFIFFFCIPFHCGIACSSGKLEPNPHVGPPLIINSNCLVQNLTNISGSEHLSSLYDNYIWAEMIIEKDKQIFGPVGAIYASVQNIPHLTTPEEVDNAVELCTREFLSTTNKNGLNDEGSTLALSSNS</sequence>
<dbReference type="AlphaFoldDB" id="A0A0L6UNV8"/>
<reference evidence="1 2" key="1">
    <citation type="submission" date="2015-08" db="EMBL/GenBank/DDBJ databases">
        <title>Next Generation Sequencing and Analysis of the Genome of Puccinia sorghi L Schw, the Causal Agent of Maize Common Rust.</title>
        <authorList>
            <person name="Rochi L."/>
            <person name="Burguener G."/>
            <person name="Darino M."/>
            <person name="Turjanski A."/>
            <person name="Kreff E."/>
            <person name="Dieguez M.J."/>
            <person name="Sacco F."/>
        </authorList>
    </citation>
    <scope>NUCLEOTIDE SEQUENCE [LARGE SCALE GENOMIC DNA]</scope>
    <source>
        <strain evidence="1 2">RO10H11247</strain>
    </source>
</reference>
<dbReference type="Proteomes" id="UP000037035">
    <property type="component" value="Unassembled WGS sequence"/>
</dbReference>